<dbReference type="AlphaFoldDB" id="A0A6A5YM85"/>
<proteinExistence type="predicted"/>
<dbReference type="EMBL" id="ML977348">
    <property type="protein sequence ID" value="KAF2108389.1"/>
    <property type="molecule type" value="Genomic_DNA"/>
</dbReference>
<evidence type="ECO:0000313" key="3">
    <source>
        <dbReference type="Proteomes" id="UP000799770"/>
    </source>
</evidence>
<protein>
    <submittedName>
        <fullName evidence="2">Uncharacterized protein</fullName>
    </submittedName>
</protein>
<accession>A0A6A5YM85</accession>
<feature type="compositionally biased region" description="Basic and acidic residues" evidence="1">
    <location>
        <begin position="60"/>
        <end position="69"/>
    </location>
</feature>
<dbReference type="Proteomes" id="UP000799770">
    <property type="component" value="Unassembled WGS sequence"/>
</dbReference>
<feature type="region of interest" description="Disordered" evidence="1">
    <location>
        <begin position="60"/>
        <end position="79"/>
    </location>
</feature>
<reference evidence="2" key="1">
    <citation type="journal article" date="2020" name="Stud. Mycol.">
        <title>101 Dothideomycetes genomes: a test case for predicting lifestyles and emergence of pathogens.</title>
        <authorList>
            <person name="Haridas S."/>
            <person name="Albert R."/>
            <person name="Binder M."/>
            <person name="Bloem J."/>
            <person name="Labutti K."/>
            <person name="Salamov A."/>
            <person name="Andreopoulos B."/>
            <person name="Baker S."/>
            <person name="Barry K."/>
            <person name="Bills G."/>
            <person name="Bluhm B."/>
            <person name="Cannon C."/>
            <person name="Castanera R."/>
            <person name="Culley D."/>
            <person name="Daum C."/>
            <person name="Ezra D."/>
            <person name="Gonzalez J."/>
            <person name="Henrissat B."/>
            <person name="Kuo A."/>
            <person name="Liang C."/>
            <person name="Lipzen A."/>
            <person name="Lutzoni F."/>
            <person name="Magnuson J."/>
            <person name="Mondo S."/>
            <person name="Nolan M."/>
            <person name="Ohm R."/>
            <person name="Pangilinan J."/>
            <person name="Park H.-J."/>
            <person name="Ramirez L."/>
            <person name="Alfaro M."/>
            <person name="Sun H."/>
            <person name="Tritt A."/>
            <person name="Yoshinaga Y."/>
            <person name="Zwiers L.-H."/>
            <person name="Turgeon B."/>
            <person name="Goodwin S."/>
            <person name="Spatafora J."/>
            <person name="Crous P."/>
            <person name="Grigoriev I."/>
        </authorList>
    </citation>
    <scope>NUCLEOTIDE SEQUENCE</scope>
    <source>
        <strain evidence="2">CBS 627.86</strain>
    </source>
</reference>
<name>A0A6A5YM85_9PLEO</name>
<evidence type="ECO:0000313" key="2">
    <source>
        <dbReference type="EMBL" id="KAF2108389.1"/>
    </source>
</evidence>
<gene>
    <name evidence="2" type="ORF">BDV96DRAFT_605753</name>
</gene>
<sequence length="158" mass="17083">MNRATTKMSGVPEGPIGDTIPAYWVWSGPNHWTCMTGDCARNPTNTSIVDTKCASNALHERGSVTDSKGKGRPPGPIDMGESFDKFVIGDQQHSKSALGKKVEKHLRVFSELFFAAGLQQSGIPESSCHRTIPICHCYTVDTASHPARRGSLWSLSPG</sequence>
<keyword evidence="3" id="KW-1185">Reference proteome</keyword>
<evidence type="ECO:0000256" key="1">
    <source>
        <dbReference type="SAM" id="MobiDB-lite"/>
    </source>
</evidence>
<organism evidence="2 3">
    <name type="scientific">Lophiotrema nucula</name>
    <dbReference type="NCBI Taxonomy" id="690887"/>
    <lineage>
        <taxon>Eukaryota</taxon>
        <taxon>Fungi</taxon>
        <taxon>Dikarya</taxon>
        <taxon>Ascomycota</taxon>
        <taxon>Pezizomycotina</taxon>
        <taxon>Dothideomycetes</taxon>
        <taxon>Pleosporomycetidae</taxon>
        <taxon>Pleosporales</taxon>
        <taxon>Lophiotremataceae</taxon>
        <taxon>Lophiotrema</taxon>
    </lineage>
</organism>